<accession>A0A1B2J8Q4</accession>
<feature type="region of interest" description="Disordered" evidence="11">
    <location>
        <begin position="1"/>
        <end position="20"/>
    </location>
</feature>
<dbReference type="SUPFAM" id="SSF103506">
    <property type="entry name" value="Mitochondrial carrier"/>
    <property type="match status" value="1"/>
</dbReference>
<evidence type="ECO:0000313" key="12">
    <source>
        <dbReference type="EMBL" id="ANZ74362.1"/>
    </source>
</evidence>
<evidence type="ECO:0000256" key="8">
    <source>
        <dbReference type="ARBA" id="ARBA00023136"/>
    </source>
</evidence>
<dbReference type="InterPro" id="IPR050567">
    <property type="entry name" value="Mitochondrial_Carrier"/>
</dbReference>
<keyword evidence="5" id="KW-0677">Repeat</keyword>
<dbReference type="OrthoDB" id="3364892at2759"/>
<comment type="subcellular location">
    <subcellularLocation>
        <location evidence="1">Mitochondrion membrane</location>
        <topology evidence="1">Multi-pass membrane protein</topology>
    </subcellularLocation>
</comment>
<reference evidence="12 13" key="1">
    <citation type="submission" date="2016-02" db="EMBL/GenBank/DDBJ databases">
        <title>Comparative genomic and transcriptomic foundation for Pichia pastoris.</title>
        <authorList>
            <person name="Love K.R."/>
            <person name="Shah K.A."/>
            <person name="Whittaker C.A."/>
            <person name="Wu J."/>
            <person name="Bartlett M.C."/>
            <person name="Ma D."/>
            <person name="Leeson R.L."/>
            <person name="Priest M."/>
            <person name="Young S.K."/>
            <person name="Love J.C."/>
        </authorList>
    </citation>
    <scope>NUCLEOTIDE SEQUENCE [LARGE SCALE GENOMIC DNA]</scope>
    <source>
        <strain evidence="12 13">ATCC 28485</strain>
    </source>
</reference>
<evidence type="ECO:0000256" key="1">
    <source>
        <dbReference type="ARBA" id="ARBA00004225"/>
    </source>
</evidence>
<evidence type="ECO:0000256" key="10">
    <source>
        <dbReference type="RuleBase" id="RU000488"/>
    </source>
</evidence>
<evidence type="ECO:0000256" key="11">
    <source>
        <dbReference type="SAM" id="MobiDB-lite"/>
    </source>
</evidence>
<dbReference type="Gene3D" id="1.50.40.10">
    <property type="entry name" value="Mitochondrial carrier domain"/>
    <property type="match status" value="1"/>
</dbReference>
<evidence type="ECO:0000256" key="5">
    <source>
        <dbReference type="ARBA" id="ARBA00022737"/>
    </source>
</evidence>
<gene>
    <name evidence="12" type="ORF">ATY40_BA7500405</name>
</gene>
<organism evidence="12 13">
    <name type="scientific">Komagataella pastoris</name>
    <name type="common">Yeast</name>
    <name type="synonym">Pichia pastoris</name>
    <dbReference type="NCBI Taxonomy" id="4922"/>
    <lineage>
        <taxon>Eukaryota</taxon>
        <taxon>Fungi</taxon>
        <taxon>Dikarya</taxon>
        <taxon>Ascomycota</taxon>
        <taxon>Saccharomycotina</taxon>
        <taxon>Pichiomycetes</taxon>
        <taxon>Pichiales</taxon>
        <taxon>Pichiaceae</taxon>
        <taxon>Komagataella</taxon>
    </lineage>
</organism>
<keyword evidence="8 9" id="KW-0472">Membrane</keyword>
<dbReference type="GO" id="GO:0031966">
    <property type="term" value="C:mitochondrial membrane"/>
    <property type="evidence" value="ECO:0007669"/>
    <property type="project" value="UniProtKB-SubCell"/>
</dbReference>
<dbReference type="Proteomes" id="UP000094565">
    <property type="component" value="Chromosome 1"/>
</dbReference>
<dbReference type="AlphaFoldDB" id="A0A1B2J8Q4"/>
<dbReference type="InterPro" id="IPR023395">
    <property type="entry name" value="MCP_dom_sf"/>
</dbReference>
<evidence type="ECO:0000256" key="9">
    <source>
        <dbReference type="PROSITE-ProRule" id="PRU00282"/>
    </source>
</evidence>
<comment type="similarity">
    <text evidence="2 10">Belongs to the mitochondrial carrier (TC 2.A.29) family.</text>
</comment>
<evidence type="ECO:0000256" key="2">
    <source>
        <dbReference type="ARBA" id="ARBA00006375"/>
    </source>
</evidence>
<evidence type="ECO:0000313" key="13">
    <source>
        <dbReference type="Proteomes" id="UP000094565"/>
    </source>
</evidence>
<dbReference type="GO" id="GO:0022857">
    <property type="term" value="F:transmembrane transporter activity"/>
    <property type="evidence" value="ECO:0007669"/>
    <property type="project" value="TreeGrafter"/>
</dbReference>
<dbReference type="Pfam" id="PF00153">
    <property type="entry name" value="Mito_carr"/>
    <property type="match status" value="1"/>
</dbReference>
<dbReference type="PROSITE" id="PS50920">
    <property type="entry name" value="SOLCAR"/>
    <property type="match status" value="1"/>
</dbReference>
<name>A0A1B2J8Q4_PICPA</name>
<evidence type="ECO:0000256" key="7">
    <source>
        <dbReference type="ARBA" id="ARBA00023128"/>
    </source>
</evidence>
<keyword evidence="3 10" id="KW-0813">Transport</keyword>
<dbReference type="PANTHER" id="PTHR45624">
    <property type="entry name" value="MITOCHONDRIAL BASIC AMINO ACIDS TRANSPORTER-RELATED"/>
    <property type="match status" value="1"/>
</dbReference>
<dbReference type="PANTHER" id="PTHR45624:SF26">
    <property type="entry name" value="CARRIER PROTEIN, PUTATIVE (AFU_ORTHOLOGUE AFUA_1G07710)-RELATED"/>
    <property type="match status" value="1"/>
</dbReference>
<feature type="compositionally biased region" description="Basic and acidic residues" evidence="11">
    <location>
        <begin position="10"/>
        <end position="19"/>
    </location>
</feature>
<sequence>MNSGIVFQKPTEDNDDSKKATLSNKNTQVVSASTAGIRAVLVQFSSLYLRTPAKLFRPTRFDYMAPIRIFFGAHLKGKPYSPFSHSNPALLLRAIKTHGWELIPNKILPPLVANSVMGIVLYTTYLSCLQSYTNGQEGRSIANPRLIDVFRAGFIAGAAQSLVAAPIDAIYARSNASEIIGGKNDNLWIYGLHKLKTSGFLGVFAGYSLSLVKESTSFAIYFTTFEAIKNKGYRITESTMERIDRMKNSLLGRPQGDTVKTKSENILRTTFILLAGASAAGSLLAVQYPFSKVQSIHLARLEALDIFNENSLDKKSKFRLYYRSYLDTFHQLVSLHEKSKLSWTRWFYKGFVRNALTTIPATSVGLLVFEILRQKLSDEIEDRFS</sequence>
<proteinExistence type="inferred from homology"/>
<protein>
    <submittedName>
        <fullName evidence="12">BA75_00405T0</fullName>
    </submittedName>
</protein>
<evidence type="ECO:0000256" key="3">
    <source>
        <dbReference type="ARBA" id="ARBA00022448"/>
    </source>
</evidence>
<evidence type="ECO:0000256" key="6">
    <source>
        <dbReference type="ARBA" id="ARBA00022989"/>
    </source>
</evidence>
<keyword evidence="6" id="KW-1133">Transmembrane helix</keyword>
<dbReference type="InterPro" id="IPR018108">
    <property type="entry name" value="MCP_transmembrane"/>
</dbReference>
<dbReference type="EMBL" id="CP014584">
    <property type="protein sequence ID" value="ANZ74362.1"/>
    <property type="molecule type" value="Genomic_DNA"/>
</dbReference>
<feature type="repeat" description="Solcar" evidence="9">
    <location>
        <begin position="144"/>
        <end position="231"/>
    </location>
</feature>
<keyword evidence="7" id="KW-0496">Mitochondrion</keyword>
<keyword evidence="13" id="KW-1185">Reference proteome</keyword>
<keyword evidence="4 9" id="KW-0812">Transmembrane</keyword>
<evidence type="ECO:0000256" key="4">
    <source>
        <dbReference type="ARBA" id="ARBA00022692"/>
    </source>
</evidence>